<dbReference type="Pfam" id="PF00239">
    <property type="entry name" value="Resolvase"/>
    <property type="match status" value="1"/>
</dbReference>
<dbReference type="Proteomes" id="UP000183461">
    <property type="component" value="Unassembled WGS sequence"/>
</dbReference>
<proteinExistence type="predicted"/>
<evidence type="ECO:0000313" key="5">
    <source>
        <dbReference type="Proteomes" id="UP000183461"/>
    </source>
</evidence>
<dbReference type="Pfam" id="PF07508">
    <property type="entry name" value="Recombinase"/>
    <property type="match status" value="1"/>
</dbReference>
<evidence type="ECO:0000256" key="1">
    <source>
        <dbReference type="SAM" id="Coils"/>
    </source>
</evidence>
<gene>
    <name evidence="4" type="ORF">SAMN02910280_2626</name>
</gene>
<dbReference type="GO" id="GO:0000150">
    <property type="term" value="F:DNA strand exchange activity"/>
    <property type="evidence" value="ECO:0007669"/>
    <property type="project" value="InterPro"/>
</dbReference>
<dbReference type="PROSITE" id="PS51736">
    <property type="entry name" value="RECOMBINASES_3"/>
    <property type="match status" value="1"/>
</dbReference>
<dbReference type="InterPro" id="IPR036162">
    <property type="entry name" value="Resolvase-like_N_sf"/>
</dbReference>
<dbReference type="InterPro" id="IPR025827">
    <property type="entry name" value="Zn_ribbon_recom_dom"/>
</dbReference>
<organism evidence="4 5">
    <name type="scientific">Ruminococcus flavefaciens</name>
    <dbReference type="NCBI Taxonomy" id="1265"/>
    <lineage>
        <taxon>Bacteria</taxon>
        <taxon>Bacillati</taxon>
        <taxon>Bacillota</taxon>
        <taxon>Clostridia</taxon>
        <taxon>Eubacteriales</taxon>
        <taxon>Oscillospiraceae</taxon>
        <taxon>Ruminococcus</taxon>
    </lineage>
</organism>
<evidence type="ECO:0000313" key="4">
    <source>
        <dbReference type="EMBL" id="SFW45101.1"/>
    </source>
</evidence>
<dbReference type="InterPro" id="IPR006119">
    <property type="entry name" value="Resolv_N"/>
</dbReference>
<dbReference type="SMART" id="SM00857">
    <property type="entry name" value="Resolvase"/>
    <property type="match status" value="1"/>
</dbReference>
<dbReference type="PANTHER" id="PTHR30461:SF23">
    <property type="entry name" value="DNA RECOMBINASE-RELATED"/>
    <property type="match status" value="1"/>
</dbReference>
<dbReference type="Pfam" id="PF13408">
    <property type="entry name" value="Zn_ribbon_recom"/>
    <property type="match status" value="1"/>
</dbReference>
<dbReference type="EMBL" id="FPIP01000008">
    <property type="protein sequence ID" value="SFW45101.1"/>
    <property type="molecule type" value="Genomic_DNA"/>
</dbReference>
<evidence type="ECO:0000259" key="3">
    <source>
        <dbReference type="PROSITE" id="PS51737"/>
    </source>
</evidence>
<evidence type="ECO:0000259" key="2">
    <source>
        <dbReference type="PROSITE" id="PS51736"/>
    </source>
</evidence>
<dbReference type="PROSITE" id="PS51737">
    <property type="entry name" value="RECOMBINASE_DNA_BIND"/>
    <property type="match status" value="1"/>
</dbReference>
<dbReference type="PANTHER" id="PTHR30461">
    <property type="entry name" value="DNA-INVERTASE FROM LAMBDOID PROPHAGE"/>
    <property type="match status" value="1"/>
</dbReference>
<feature type="domain" description="Recombinase" evidence="3">
    <location>
        <begin position="178"/>
        <end position="306"/>
    </location>
</feature>
<feature type="coiled-coil region" evidence="1">
    <location>
        <begin position="413"/>
        <end position="488"/>
    </location>
</feature>
<dbReference type="InterPro" id="IPR038109">
    <property type="entry name" value="DNA_bind_recomb_sf"/>
</dbReference>
<sequence length="563" mass="65881">MDIYNIANQMKAERKTIFDVPMRVTFYARVSTTKEEQENSVENQIAFFTDMINHNSNWEYVEGYVDRIRGEAAENRTNFMRMVEDGKAGKFDLILTKEVSRFARNTIDSLTYTRDLLRAGVGVFFQNDNICTIDTDSELRLTIMSSIAADEVRKLSERVRWGHKRAIESGNVMGNSRIFGYDKQDCRLVINEAEAEMVRLIFDLYSTGDYSSRKIEKILWEKGYRNRNGASIHHNTINGIIQNPKYKGYYCGNKVKIVDYRTREQRFLPEEEWVLYKDETGKIVPAIVSEEIWEKSNAIFRERSTAIKSRGRSFKDRSVFTGVLWCKAHDKPYWRTSYSNSVSQGNPIYQWVCSEKKRFGAKSCASFSIMEEDLYKMLSEHFQAIAGNIDEYVTDFMRIYRESGRDTGLQHQINDLTTRLTKEKAKREKLLDLYTDNIISRDEFRERNDSVNVLISQLEEDIHALELKAQAKDDYAKEMEKIENYFRNMYTPGHQMSHDEVDEMTKAIIDRIDVVPINRESMKLEVKLKINIAAEISYIRNDGRCVRRSGHISKKMIDSYKMQ</sequence>
<dbReference type="GO" id="GO:0003677">
    <property type="term" value="F:DNA binding"/>
    <property type="evidence" value="ECO:0007669"/>
    <property type="project" value="InterPro"/>
</dbReference>
<dbReference type="InterPro" id="IPR011109">
    <property type="entry name" value="DNA_bind_recombinase_dom"/>
</dbReference>
<reference evidence="4 5" key="1">
    <citation type="submission" date="2016-11" db="EMBL/GenBank/DDBJ databases">
        <authorList>
            <person name="Jaros S."/>
            <person name="Januszkiewicz K."/>
            <person name="Wedrychowicz H."/>
        </authorList>
    </citation>
    <scope>NUCLEOTIDE SEQUENCE [LARGE SCALE GENOMIC DNA]</scope>
    <source>
        <strain evidence="4 5">YL228</strain>
    </source>
</reference>
<dbReference type="InterPro" id="IPR050639">
    <property type="entry name" value="SSR_resolvase"/>
</dbReference>
<accession>A0A1K1PCB7</accession>
<name>A0A1K1PCB7_RUMFL</name>
<protein>
    <submittedName>
        <fullName evidence="4">Site-specific DNA recombinase</fullName>
    </submittedName>
</protein>
<dbReference type="Gene3D" id="3.90.1750.20">
    <property type="entry name" value="Putative Large Serine Recombinase, Chain B, Domain 2"/>
    <property type="match status" value="1"/>
</dbReference>
<dbReference type="CDD" id="cd00338">
    <property type="entry name" value="Ser_Recombinase"/>
    <property type="match status" value="1"/>
</dbReference>
<dbReference type="AlphaFoldDB" id="A0A1K1PCB7"/>
<dbReference type="SUPFAM" id="SSF53041">
    <property type="entry name" value="Resolvase-like"/>
    <property type="match status" value="1"/>
</dbReference>
<dbReference type="RefSeq" id="WP_072300843.1">
    <property type="nucleotide sequence ID" value="NZ_FPIP01000008.1"/>
</dbReference>
<dbReference type="Gene3D" id="3.40.50.1390">
    <property type="entry name" value="Resolvase, N-terminal catalytic domain"/>
    <property type="match status" value="1"/>
</dbReference>
<feature type="domain" description="Resolvase/invertase-type recombinase catalytic" evidence="2">
    <location>
        <begin position="23"/>
        <end position="170"/>
    </location>
</feature>
<keyword evidence="1" id="KW-0175">Coiled coil</keyword>